<dbReference type="GO" id="GO:0015144">
    <property type="term" value="F:carbohydrate transmembrane transporter activity"/>
    <property type="evidence" value="ECO:0007669"/>
    <property type="project" value="InterPro"/>
</dbReference>
<name>A0A392P6Q4_9FABA</name>
<dbReference type="Gene3D" id="1.20.1250.20">
    <property type="entry name" value="MFS general substrate transporter like domains"/>
    <property type="match status" value="1"/>
</dbReference>
<keyword evidence="6 7" id="KW-0472">Membrane</keyword>
<evidence type="ECO:0000313" key="9">
    <source>
        <dbReference type="Proteomes" id="UP000265520"/>
    </source>
</evidence>
<keyword evidence="5 7" id="KW-1133">Transmembrane helix</keyword>
<evidence type="ECO:0000256" key="4">
    <source>
        <dbReference type="ARBA" id="ARBA00022692"/>
    </source>
</evidence>
<dbReference type="GO" id="GO:0016020">
    <property type="term" value="C:membrane"/>
    <property type="evidence" value="ECO:0007669"/>
    <property type="project" value="UniProtKB-SubCell"/>
</dbReference>
<keyword evidence="3" id="KW-0813">Transport</keyword>
<dbReference type="Pfam" id="PF00083">
    <property type="entry name" value="Sugar_tr"/>
    <property type="match status" value="1"/>
</dbReference>
<dbReference type="AlphaFoldDB" id="A0A392P6Q4"/>
<feature type="non-terminal residue" evidence="8">
    <location>
        <position position="99"/>
    </location>
</feature>
<keyword evidence="9" id="KW-1185">Reference proteome</keyword>
<dbReference type="PANTHER" id="PTHR23500:SF460">
    <property type="entry name" value="SUGAR TRANSPORT PROTEIN 11"/>
    <property type="match status" value="1"/>
</dbReference>
<dbReference type="InterPro" id="IPR036259">
    <property type="entry name" value="MFS_trans_sf"/>
</dbReference>
<dbReference type="SUPFAM" id="SSF103473">
    <property type="entry name" value="MFS general substrate transporter"/>
    <property type="match status" value="1"/>
</dbReference>
<proteinExistence type="inferred from homology"/>
<comment type="subcellular location">
    <subcellularLocation>
        <location evidence="1">Membrane</location>
    </subcellularLocation>
</comment>
<feature type="transmembrane region" description="Helical" evidence="7">
    <location>
        <begin position="21"/>
        <end position="43"/>
    </location>
</feature>
<comment type="caution">
    <text evidence="8">The sequence shown here is derived from an EMBL/GenBank/DDBJ whole genome shotgun (WGS) entry which is preliminary data.</text>
</comment>
<sequence length="99" mass="10842">MGKESVPVYLSEMAPAKIRCALNIGFQMMITIGILGANLINYWTANLESGWRISLGIGAVPAIMGQKEGAKKMLQKIRGIDNVDEEFQDLIDASEEAKK</sequence>
<evidence type="ECO:0000256" key="6">
    <source>
        <dbReference type="ARBA" id="ARBA00023136"/>
    </source>
</evidence>
<dbReference type="Proteomes" id="UP000265520">
    <property type="component" value="Unassembled WGS sequence"/>
</dbReference>
<evidence type="ECO:0000256" key="7">
    <source>
        <dbReference type="SAM" id="Phobius"/>
    </source>
</evidence>
<comment type="similarity">
    <text evidence="2">Belongs to the major facilitator superfamily. Sugar transporter (TC 2.A.1.1) family.</text>
</comment>
<evidence type="ECO:0000256" key="3">
    <source>
        <dbReference type="ARBA" id="ARBA00022448"/>
    </source>
</evidence>
<evidence type="ECO:0000256" key="2">
    <source>
        <dbReference type="ARBA" id="ARBA00010992"/>
    </source>
</evidence>
<keyword evidence="8" id="KW-0762">Sugar transport</keyword>
<dbReference type="InterPro" id="IPR045262">
    <property type="entry name" value="STP/PLT_plant"/>
</dbReference>
<evidence type="ECO:0000313" key="8">
    <source>
        <dbReference type="EMBL" id="MCI07119.1"/>
    </source>
</evidence>
<dbReference type="InterPro" id="IPR005828">
    <property type="entry name" value="MFS_sugar_transport-like"/>
</dbReference>
<reference evidence="8 9" key="1">
    <citation type="journal article" date="2018" name="Front. Plant Sci.">
        <title>Red Clover (Trifolium pratense) and Zigzag Clover (T. medium) - A Picture of Genomic Similarities and Differences.</title>
        <authorList>
            <person name="Dluhosova J."/>
            <person name="Istvanek J."/>
            <person name="Nedelnik J."/>
            <person name="Repkova J."/>
        </authorList>
    </citation>
    <scope>NUCLEOTIDE SEQUENCE [LARGE SCALE GENOMIC DNA]</scope>
    <source>
        <strain evidence="9">cv. 10/8</strain>
        <tissue evidence="8">Leaf</tissue>
    </source>
</reference>
<dbReference type="EMBL" id="LXQA010064266">
    <property type="protein sequence ID" value="MCI07119.1"/>
    <property type="molecule type" value="Genomic_DNA"/>
</dbReference>
<protein>
    <submittedName>
        <fullName evidence="8">Sugar transport protein 10-like</fullName>
    </submittedName>
</protein>
<organism evidence="8 9">
    <name type="scientific">Trifolium medium</name>
    <dbReference type="NCBI Taxonomy" id="97028"/>
    <lineage>
        <taxon>Eukaryota</taxon>
        <taxon>Viridiplantae</taxon>
        <taxon>Streptophyta</taxon>
        <taxon>Embryophyta</taxon>
        <taxon>Tracheophyta</taxon>
        <taxon>Spermatophyta</taxon>
        <taxon>Magnoliopsida</taxon>
        <taxon>eudicotyledons</taxon>
        <taxon>Gunneridae</taxon>
        <taxon>Pentapetalae</taxon>
        <taxon>rosids</taxon>
        <taxon>fabids</taxon>
        <taxon>Fabales</taxon>
        <taxon>Fabaceae</taxon>
        <taxon>Papilionoideae</taxon>
        <taxon>50 kb inversion clade</taxon>
        <taxon>NPAAA clade</taxon>
        <taxon>Hologalegina</taxon>
        <taxon>IRL clade</taxon>
        <taxon>Trifolieae</taxon>
        <taxon>Trifolium</taxon>
    </lineage>
</organism>
<dbReference type="PANTHER" id="PTHR23500">
    <property type="entry name" value="SOLUTE CARRIER FAMILY 2, FACILITATED GLUCOSE TRANSPORTER"/>
    <property type="match status" value="1"/>
</dbReference>
<keyword evidence="4 7" id="KW-0812">Transmembrane</keyword>
<evidence type="ECO:0000256" key="5">
    <source>
        <dbReference type="ARBA" id="ARBA00022989"/>
    </source>
</evidence>
<evidence type="ECO:0000256" key="1">
    <source>
        <dbReference type="ARBA" id="ARBA00004370"/>
    </source>
</evidence>
<accession>A0A392P6Q4</accession>